<feature type="non-terminal residue" evidence="1">
    <location>
        <position position="1"/>
    </location>
</feature>
<feature type="non-terminal residue" evidence="1">
    <location>
        <position position="29"/>
    </location>
</feature>
<evidence type="ECO:0000313" key="1">
    <source>
        <dbReference type="EMBL" id="SVB73728.1"/>
    </source>
</evidence>
<gene>
    <name evidence="1" type="ORF">METZ01_LOCUS226582</name>
</gene>
<dbReference type="EMBL" id="UINC01055165">
    <property type="protein sequence ID" value="SVB73728.1"/>
    <property type="molecule type" value="Genomic_DNA"/>
</dbReference>
<accession>A0A382GEV8</accession>
<name>A0A382GEV8_9ZZZZ</name>
<reference evidence="1" key="1">
    <citation type="submission" date="2018-05" db="EMBL/GenBank/DDBJ databases">
        <authorList>
            <person name="Lanie J.A."/>
            <person name="Ng W.-L."/>
            <person name="Kazmierczak K.M."/>
            <person name="Andrzejewski T.M."/>
            <person name="Davidsen T.M."/>
            <person name="Wayne K.J."/>
            <person name="Tettelin H."/>
            <person name="Glass J.I."/>
            <person name="Rusch D."/>
            <person name="Podicherti R."/>
            <person name="Tsui H.-C.T."/>
            <person name="Winkler M.E."/>
        </authorList>
    </citation>
    <scope>NUCLEOTIDE SEQUENCE</scope>
</reference>
<organism evidence="1">
    <name type="scientific">marine metagenome</name>
    <dbReference type="NCBI Taxonomy" id="408172"/>
    <lineage>
        <taxon>unclassified sequences</taxon>
        <taxon>metagenomes</taxon>
        <taxon>ecological metagenomes</taxon>
    </lineage>
</organism>
<sequence length="29" mass="3187">VSDVDETRRISKRFTVGLVLIVAGFFASC</sequence>
<dbReference type="AlphaFoldDB" id="A0A382GEV8"/>
<protein>
    <submittedName>
        <fullName evidence="1">Uncharacterized protein</fullName>
    </submittedName>
</protein>
<proteinExistence type="predicted"/>